<evidence type="ECO:0000256" key="1">
    <source>
        <dbReference type="ARBA" id="ARBA00001971"/>
    </source>
</evidence>
<dbReference type="GO" id="GO:0016705">
    <property type="term" value="F:oxidoreductase activity, acting on paired donors, with incorporation or reduction of molecular oxygen"/>
    <property type="evidence" value="ECO:0007669"/>
    <property type="project" value="InterPro"/>
</dbReference>
<keyword evidence="3 8" id="KW-0349">Heme</keyword>
<evidence type="ECO:0000256" key="8">
    <source>
        <dbReference type="PIRSR" id="PIRSR602403-1"/>
    </source>
</evidence>
<reference evidence="10 11" key="1">
    <citation type="submission" date="2014-04" db="EMBL/GenBank/DDBJ databases">
        <authorList>
            <consortium name="DOE Joint Genome Institute"/>
            <person name="Kuo A."/>
            <person name="Ruytinx J."/>
            <person name="Rineau F."/>
            <person name="Colpaert J."/>
            <person name="Kohler A."/>
            <person name="Nagy L.G."/>
            <person name="Floudas D."/>
            <person name="Copeland A."/>
            <person name="Barry K.W."/>
            <person name="Cichocki N."/>
            <person name="Veneault-Fourrey C."/>
            <person name="LaButti K."/>
            <person name="Lindquist E.A."/>
            <person name="Lipzen A."/>
            <person name="Lundell T."/>
            <person name="Morin E."/>
            <person name="Murat C."/>
            <person name="Sun H."/>
            <person name="Tunlid A."/>
            <person name="Henrissat B."/>
            <person name="Grigoriev I.V."/>
            <person name="Hibbett D.S."/>
            <person name="Martin F."/>
            <person name="Nordberg H.P."/>
            <person name="Cantor M.N."/>
            <person name="Hua S.X."/>
        </authorList>
    </citation>
    <scope>NUCLEOTIDE SEQUENCE [LARGE SCALE GENOMIC DNA]</scope>
    <source>
        <strain evidence="10 11">UH-Slu-Lm8-n1</strain>
    </source>
</reference>
<evidence type="ECO:0000313" key="10">
    <source>
        <dbReference type="EMBL" id="KIK36926.1"/>
    </source>
</evidence>
<reference evidence="11" key="2">
    <citation type="submission" date="2015-01" db="EMBL/GenBank/DDBJ databases">
        <title>Evolutionary Origins and Diversification of the Mycorrhizal Mutualists.</title>
        <authorList>
            <consortium name="DOE Joint Genome Institute"/>
            <consortium name="Mycorrhizal Genomics Consortium"/>
            <person name="Kohler A."/>
            <person name="Kuo A."/>
            <person name="Nagy L.G."/>
            <person name="Floudas D."/>
            <person name="Copeland A."/>
            <person name="Barry K.W."/>
            <person name="Cichocki N."/>
            <person name="Veneault-Fourrey C."/>
            <person name="LaButti K."/>
            <person name="Lindquist E.A."/>
            <person name="Lipzen A."/>
            <person name="Lundell T."/>
            <person name="Morin E."/>
            <person name="Murat C."/>
            <person name="Riley R."/>
            <person name="Ohm R."/>
            <person name="Sun H."/>
            <person name="Tunlid A."/>
            <person name="Henrissat B."/>
            <person name="Grigoriev I.V."/>
            <person name="Hibbett D.S."/>
            <person name="Martin F."/>
        </authorList>
    </citation>
    <scope>NUCLEOTIDE SEQUENCE [LARGE SCALE GENOMIC DNA]</scope>
    <source>
        <strain evidence="11">UH-Slu-Lm8-n1</strain>
    </source>
</reference>
<dbReference type="PROSITE" id="PS00086">
    <property type="entry name" value="CYTOCHROME_P450"/>
    <property type="match status" value="1"/>
</dbReference>
<dbReference type="Proteomes" id="UP000054485">
    <property type="component" value="Unassembled WGS sequence"/>
</dbReference>
<dbReference type="InterPro" id="IPR017972">
    <property type="entry name" value="Cyt_P450_CS"/>
</dbReference>
<dbReference type="InParanoid" id="A0A0D0A5Q8"/>
<organism evidence="10 11">
    <name type="scientific">Suillus luteus UH-Slu-Lm8-n1</name>
    <dbReference type="NCBI Taxonomy" id="930992"/>
    <lineage>
        <taxon>Eukaryota</taxon>
        <taxon>Fungi</taxon>
        <taxon>Dikarya</taxon>
        <taxon>Basidiomycota</taxon>
        <taxon>Agaricomycotina</taxon>
        <taxon>Agaricomycetes</taxon>
        <taxon>Agaricomycetidae</taxon>
        <taxon>Boletales</taxon>
        <taxon>Suillineae</taxon>
        <taxon>Suillaceae</taxon>
        <taxon>Suillus</taxon>
    </lineage>
</organism>
<keyword evidence="6 8" id="KW-0408">Iron</keyword>
<keyword evidence="11" id="KW-1185">Reference proteome</keyword>
<sequence length="84" mass="9872">LTWRYAELRDPEVFPEPHLFNPQRWIDDAGRVRDDFRFFTFGFGRRVCPGQHVANRSIFINTAHIIWAFRLSGNPAAKIDTRAL</sequence>
<keyword evidence="7 9" id="KW-0503">Monooxygenase</keyword>
<proteinExistence type="inferred from homology"/>
<feature type="binding site" description="axial binding residue" evidence="8">
    <location>
        <position position="48"/>
    </location>
    <ligand>
        <name>heme</name>
        <dbReference type="ChEBI" id="CHEBI:30413"/>
    </ligand>
    <ligandPart>
        <name>Fe</name>
        <dbReference type="ChEBI" id="CHEBI:18248"/>
    </ligandPart>
</feature>
<comment type="cofactor">
    <cofactor evidence="1 8">
        <name>heme</name>
        <dbReference type="ChEBI" id="CHEBI:30413"/>
    </cofactor>
</comment>
<evidence type="ECO:0000256" key="7">
    <source>
        <dbReference type="ARBA" id="ARBA00023033"/>
    </source>
</evidence>
<dbReference type="OrthoDB" id="2685000at2759"/>
<evidence type="ECO:0000256" key="6">
    <source>
        <dbReference type="ARBA" id="ARBA00023004"/>
    </source>
</evidence>
<dbReference type="AlphaFoldDB" id="A0A0D0A5Q8"/>
<evidence type="ECO:0000256" key="2">
    <source>
        <dbReference type="ARBA" id="ARBA00010617"/>
    </source>
</evidence>
<dbReference type="GO" id="GO:0020037">
    <property type="term" value="F:heme binding"/>
    <property type="evidence" value="ECO:0007669"/>
    <property type="project" value="InterPro"/>
</dbReference>
<dbReference type="InterPro" id="IPR002403">
    <property type="entry name" value="Cyt_P450_E_grp-IV"/>
</dbReference>
<evidence type="ECO:0000256" key="4">
    <source>
        <dbReference type="ARBA" id="ARBA00022723"/>
    </source>
</evidence>
<protein>
    <recommendedName>
        <fullName evidence="12">Cytochrome P450</fullName>
    </recommendedName>
</protein>
<comment type="similarity">
    <text evidence="2 9">Belongs to the cytochrome P450 family.</text>
</comment>
<dbReference type="STRING" id="930992.A0A0D0A5Q8"/>
<keyword evidence="4 8" id="KW-0479">Metal-binding</keyword>
<evidence type="ECO:0000256" key="3">
    <source>
        <dbReference type="ARBA" id="ARBA00022617"/>
    </source>
</evidence>
<dbReference type="Pfam" id="PF00067">
    <property type="entry name" value="p450"/>
    <property type="match status" value="1"/>
</dbReference>
<dbReference type="InterPro" id="IPR050364">
    <property type="entry name" value="Cytochrome_P450_fung"/>
</dbReference>
<gene>
    <name evidence="10" type="ORF">CY34DRAFT_46482</name>
</gene>
<dbReference type="PRINTS" id="PR00465">
    <property type="entry name" value="EP450IV"/>
</dbReference>
<dbReference type="Gene3D" id="1.10.630.10">
    <property type="entry name" value="Cytochrome P450"/>
    <property type="match status" value="1"/>
</dbReference>
<evidence type="ECO:0008006" key="12">
    <source>
        <dbReference type="Google" id="ProtNLM"/>
    </source>
</evidence>
<dbReference type="GO" id="GO:0004497">
    <property type="term" value="F:monooxygenase activity"/>
    <property type="evidence" value="ECO:0007669"/>
    <property type="project" value="UniProtKB-KW"/>
</dbReference>
<feature type="non-terminal residue" evidence="10">
    <location>
        <position position="1"/>
    </location>
</feature>
<dbReference type="InterPro" id="IPR036396">
    <property type="entry name" value="Cyt_P450_sf"/>
</dbReference>
<evidence type="ECO:0000256" key="5">
    <source>
        <dbReference type="ARBA" id="ARBA00023002"/>
    </source>
</evidence>
<dbReference type="PANTHER" id="PTHR46300:SF1">
    <property type="entry name" value="P450, PUTATIVE (EUROFUNG)-RELATED"/>
    <property type="match status" value="1"/>
</dbReference>
<dbReference type="PANTHER" id="PTHR46300">
    <property type="entry name" value="P450, PUTATIVE (EUROFUNG)-RELATED-RELATED"/>
    <property type="match status" value="1"/>
</dbReference>
<dbReference type="InterPro" id="IPR001128">
    <property type="entry name" value="Cyt_P450"/>
</dbReference>
<keyword evidence="5 9" id="KW-0560">Oxidoreductase</keyword>
<dbReference type="HOGENOM" id="CLU_2533808_0_0_1"/>
<dbReference type="SUPFAM" id="SSF48264">
    <property type="entry name" value="Cytochrome P450"/>
    <property type="match status" value="1"/>
</dbReference>
<dbReference type="EMBL" id="KN835488">
    <property type="protein sequence ID" value="KIK36926.1"/>
    <property type="molecule type" value="Genomic_DNA"/>
</dbReference>
<evidence type="ECO:0000256" key="9">
    <source>
        <dbReference type="RuleBase" id="RU000461"/>
    </source>
</evidence>
<feature type="non-terminal residue" evidence="10">
    <location>
        <position position="84"/>
    </location>
</feature>
<name>A0A0D0A5Q8_9AGAM</name>
<accession>A0A0D0A5Q8</accession>
<evidence type="ECO:0000313" key="11">
    <source>
        <dbReference type="Proteomes" id="UP000054485"/>
    </source>
</evidence>
<dbReference type="GO" id="GO:0005506">
    <property type="term" value="F:iron ion binding"/>
    <property type="evidence" value="ECO:0007669"/>
    <property type="project" value="InterPro"/>
</dbReference>